<dbReference type="EMBL" id="CP026118">
    <property type="protein sequence ID" value="QAS54400.1"/>
    <property type="molecule type" value="Genomic_DNA"/>
</dbReference>
<feature type="transmembrane region" description="Helical" evidence="1">
    <location>
        <begin position="44"/>
        <end position="63"/>
    </location>
</feature>
<feature type="domain" description="Uncharacterized protein YyaB-like PH" evidence="2">
    <location>
        <begin position="65"/>
        <end position="137"/>
    </location>
</feature>
<dbReference type="RefSeq" id="WP_128526665.1">
    <property type="nucleotide sequence ID" value="NZ_CP026118.1"/>
</dbReference>
<feature type="transmembrane region" description="Helical" evidence="1">
    <location>
        <begin position="12"/>
        <end position="32"/>
    </location>
</feature>
<evidence type="ECO:0000256" key="1">
    <source>
        <dbReference type="SAM" id="Phobius"/>
    </source>
</evidence>
<evidence type="ECO:0000259" key="2">
    <source>
        <dbReference type="Pfam" id="PF06713"/>
    </source>
</evidence>
<keyword evidence="1" id="KW-0812">Transmembrane</keyword>
<reference evidence="3 4" key="1">
    <citation type="submission" date="2018-01" db="EMBL/GenBank/DDBJ databases">
        <title>The whole genome sequencing and assembly of Halobacillus litoralis ERB031 strain.</title>
        <authorList>
            <person name="Lee S.-J."/>
            <person name="Park M.-K."/>
            <person name="Kim J.-Y."/>
            <person name="Lee Y.-J."/>
            <person name="Yi H."/>
            <person name="Bahn Y.-S."/>
            <person name="Kim J.F."/>
            <person name="Lee D.-W."/>
        </authorList>
    </citation>
    <scope>NUCLEOTIDE SEQUENCE [LARGE SCALE GENOMIC DNA]</scope>
    <source>
        <strain evidence="3 4">ERB 031</strain>
    </source>
</reference>
<organism evidence="3 4">
    <name type="scientific">Halobacillus litoralis</name>
    <dbReference type="NCBI Taxonomy" id="45668"/>
    <lineage>
        <taxon>Bacteria</taxon>
        <taxon>Bacillati</taxon>
        <taxon>Bacillota</taxon>
        <taxon>Bacilli</taxon>
        <taxon>Bacillales</taxon>
        <taxon>Bacillaceae</taxon>
        <taxon>Halobacillus</taxon>
    </lineage>
</organism>
<dbReference type="Pfam" id="PF06713">
    <property type="entry name" value="bPH_4"/>
    <property type="match status" value="1"/>
</dbReference>
<protein>
    <recommendedName>
        <fullName evidence="2">Uncharacterized protein YyaB-like PH domain-containing protein</fullName>
    </recommendedName>
</protein>
<evidence type="ECO:0000313" key="4">
    <source>
        <dbReference type="Proteomes" id="UP000287756"/>
    </source>
</evidence>
<evidence type="ECO:0000313" key="3">
    <source>
        <dbReference type="EMBL" id="QAS54400.1"/>
    </source>
</evidence>
<sequence length="148" mass="17148">MYFPSKKDSWLAMILWGVVLVCLIDGIFNFQWGVYMLPSPLDGYFMKLAVLLIISGSLLWVWFRTGYKIGEQWLIVHFGPIKKKIPIEEIGKVFPSKDPFIAPALSVNRLEIHYGNGRYVKVSPKDKGLFLKQLREKLTRKESPYDHS</sequence>
<dbReference type="AlphaFoldDB" id="A0A410MI89"/>
<keyword evidence="1" id="KW-0472">Membrane</keyword>
<name>A0A410MI89_9BACI</name>
<accession>A0A410MI89</accession>
<gene>
    <name evidence="3" type="ORF">HLI_20350</name>
</gene>
<proteinExistence type="predicted"/>
<dbReference type="OrthoDB" id="6658731at2"/>
<dbReference type="InterPro" id="IPR009589">
    <property type="entry name" value="PH_YyaB-like"/>
</dbReference>
<dbReference type="Proteomes" id="UP000287756">
    <property type="component" value="Chromosome"/>
</dbReference>
<keyword evidence="1" id="KW-1133">Transmembrane helix</keyword>
<dbReference type="GO" id="GO:0030153">
    <property type="term" value="P:bacteriocin immunity"/>
    <property type="evidence" value="ECO:0007669"/>
    <property type="project" value="InterPro"/>
</dbReference>
<dbReference type="KEGG" id="hli:HLI_20350"/>